<name>A0A2T0QX52_9ACTN</name>
<reference evidence="1 2" key="1">
    <citation type="submission" date="2018-03" db="EMBL/GenBank/DDBJ databases">
        <title>Genomic Encyclopedia of Archaeal and Bacterial Type Strains, Phase II (KMG-II): from individual species to whole genera.</title>
        <authorList>
            <person name="Goeker M."/>
        </authorList>
    </citation>
    <scope>NUCLEOTIDE SEQUENCE [LARGE SCALE GENOMIC DNA]</scope>
    <source>
        <strain evidence="1 2">DSM 19711</strain>
    </source>
</reference>
<protein>
    <submittedName>
        <fullName evidence="1">Uncharacterized protein</fullName>
    </submittedName>
</protein>
<comment type="caution">
    <text evidence="1">The sequence shown here is derived from an EMBL/GenBank/DDBJ whole genome shotgun (WGS) entry which is preliminary data.</text>
</comment>
<dbReference type="AlphaFoldDB" id="A0A2T0QX52"/>
<accession>A0A2T0QX52</accession>
<dbReference type="RefSeq" id="WP_106215200.1">
    <property type="nucleotide sequence ID" value="NZ_PVZF01000016.1"/>
</dbReference>
<proteinExistence type="predicted"/>
<organism evidence="1 2">
    <name type="scientific">Kineococcus rhizosphaerae</name>
    <dbReference type="NCBI Taxonomy" id="559628"/>
    <lineage>
        <taxon>Bacteria</taxon>
        <taxon>Bacillati</taxon>
        <taxon>Actinomycetota</taxon>
        <taxon>Actinomycetes</taxon>
        <taxon>Kineosporiales</taxon>
        <taxon>Kineosporiaceae</taxon>
        <taxon>Kineococcus</taxon>
    </lineage>
</organism>
<sequence>MTRDLHDLWTIVRTRRDDPRAVDPLPDLHRLTPEDLHDDAVRAAVVVALHGLGTDRLTALLDLRDDLASGVADTWADAWAQEAV</sequence>
<gene>
    <name evidence="1" type="ORF">CLV37_11626</name>
</gene>
<evidence type="ECO:0000313" key="1">
    <source>
        <dbReference type="EMBL" id="PRY10473.1"/>
    </source>
</evidence>
<keyword evidence="2" id="KW-1185">Reference proteome</keyword>
<dbReference type="EMBL" id="PVZF01000016">
    <property type="protein sequence ID" value="PRY10473.1"/>
    <property type="molecule type" value="Genomic_DNA"/>
</dbReference>
<dbReference type="Proteomes" id="UP000238083">
    <property type="component" value="Unassembled WGS sequence"/>
</dbReference>
<evidence type="ECO:0000313" key="2">
    <source>
        <dbReference type="Proteomes" id="UP000238083"/>
    </source>
</evidence>